<feature type="transmembrane region" description="Helical" evidence="1">
    <location>
        <begin position="27"/>
        <end position="45"/>
    </location>
</feature>
<dbReference type="Pfam" id="PF00561">
    <property type="entry name" value="Abhydrolase_1"/>
    <property type="match status" value="1"/>
</dbReference>
<dbReference type="InterPro" id="IPR052370">
    <property type="entry name" value="Meta-cleavage_hydrolase"/>
</dbReference>
<keyword evidence="1" id="KW-0472">Membrane</keyword>
<feature type="domain" description="AB hydrolase-1" evidence="2">
    <location>
        <begin position="81"/>
        <end position="181"/>
    </location>
</feature>
<evidence type="ECO:0000313" key="4">
    <source>
        <dbReference type="Proteomes" id="UP000679179"/>
    </source>
</evidence>
<evidence type="ECO:0000256" key="1">
    <source>
        <dbReference type="SAM" id="Phobius"/>
    </source>
</evidence>
<gene>
    <name evidence="3" type="ORF">CPJCM30710_22960</name>
</gene>
<keyword evidence="1" id="KW-0812">Transmembrane</keyword>
<dbReference type="PANTHER" id="PTHR43139:SF52">
    <property type="entry name" value="SI:DKEY-122A22.2"/>
    <property type="match status" value="1"/>
</dbReference>
<reference evidence="3" key="1">
    <citation type="submission" date="2021-03" db="EMBL/GenBank/DDBJ databases">
        <title>Taxonomic study of Clostridium polyendosporum from meadow-gley soil under rice.</title>
        <authorList>
            <person name="Kobayashi H."/>
            <person name="Tanizawa Y."/>
            <person name="Yagura M."/>
        </authorList>
    </citation>
    <scope>NUCLEOTIDE SEQUENCE</scope>
    <source>
        <strain evidence="3">JCM 30710</strain>
    </source>
</reference>
<dbReference type="InterPro" id="IPR000073">
    <property type="entry name" value="AB_hydrolase_1"/>
</dbReference>
<organism evidence="3 4">
    <name type="scientific">Clostridium polyendosporum</name>
    <dbReference type="NCBI Taxonomy" id="69208"/>
    <lineage>
        <taxon>Bacteria</taxon>
        <taxon>Bacillati</taxon>
        <taxon>Bacillota</taxon>
        <taxon>Clostridia</taxon>
        <taxon>Eubacteriales</taxon>
        <taxon>Clostridiaceae</taxon>
        <taxon>Clostridium</taxon>
    </lineage>
</organism>
<keyword evidence="1" id="KW-1133">Transmembrane helix</keyword>
<dbReference type="PANTHER" id="PTHR43139">
    <property type="entry name" value="SI:DKEY-122A22.2"/>
    <property type="match status" value="1"/>
</dbReference>
<proteinExistence type="predicted"/>
<evidence type="ECO:0000313" key="3">
    <source>
        <dbReference type="EMBL" id="GIM29630.1"/>
    </source>
</evidence>
<dbReference type="InterPro" id="IPR029058">
    <property type="entry name" value="AB_hydrolase_fold"/>
</dbReference>
<comment type="caution">
    <text evidence="3">The sequence shown here is derived from an EMBL/GenBank/DDBJ whole genome shotgun (WGS) entry which is preliminary data.</text>
</comment>
<dbReference type="RefSeq" id="WP_212904324.1">
    <property type="nucleotide sequence ID" value="NZ_BOPZ01000020.1"/>
</dbReference>
<protein>
    <recommendedName>
        <fullName evidence="2">AB hydrolase-1 domain-containing protein</fullName>
    </recommendedName>
</protein>
<name>A0A919RZV3_9CLOT</name>
<dbReference type="EMBL" id="BOPZ01000020">
    <property type="protein sequence ID" value="GIM29630.1"/>
    <property type="molecule type" value="Genomic_DNA"/>
</dbReference>
<accession>A0A919RZV3</accession>
<keyword evidence="4" id="KW-1185">Reference proteome</keyword>
<dbReference type="SUPFAM" id="SSF53474">
    <property type="entry name" value="alpha/beta-Hydrolases"/>
    <property type="match status" value="1"/>
</dbReference>
<dbReference type="Proteomes" id="UP000679179">
    <property type="component" value="Unassembled WGS sequence"/>
</dbReference>
<dbReference type="Gene3D" id="3.40.50.1820">
    <property type="entry name" value="alpha/beta hydrolase"/>
    <property type="match status" value="1"/>
</dbReference>
<dbReference type="AlphaFoldDB" id="A0A919RZV3"/>
<sequence>MRFLPYSNGFHKIKVKRQLHPLETTKIVIYVLLIILILGFLYQVISDKVASVKIKPKSQYVRIDGKSFYYNLIGSGEYTVIFDGNIGTGSAQWSKIIKSLNKGFDGKVFVYDRAGYGFNDSGKAESPEQQARDLRMILKKAGVTGPYILVGEEYGSLVMTNYAKLYPQSVGGMILIDPINEKLLKDKTFIKSYKKESFKRAVEYYGSYIGFTSLINGVNLLDNPKGFLDQIGDWQKQAFLVERIRKNYTGAYYNELNNLIEANSTSQDEGLLNGKPVSIIINEKRNIEGQKEFSKLTSKELFDVYSVNPESDVISLENNDIVYNALKSITKKYKSMKKLEEQNTQR</sequence>
<evidence type="ECO:0000259" key="2">
    <source>
        <dbReference type="Pfam" id="PF00561"/>
    </source>
</evidence>